<dbReference type="InterPro" id="IPR029063">
    <property type="entry name" value="SAM-dependent_MTases_sf"/>
</dbReference>
<evidence type="ECO:0000259" key="2">
    <source>
        <dbReference type="Pfam" id="PF08241"/>
    </source>
</evidence>
<dbReference type="InterPro" id="IPR013216">
    <property type="entry name" value="Methyltransf_11"/>
</dbReference>
<feature type="region of interest" description="Disordered" evidence="1">
    <location>
        <begin position="182"/>
        <end position="214"/>
    </location>
</feature>
<keyword evidence="4" id="KW-1185">Reference proteome</keyword>
<comment type="caution">
    <text evidence="3">The sequence shown here is derived from an EMBL/GenBank/DDBJ whole genome shotgun (WGS) entry which is preliminary data.</text>
</comment>
<dbReference type="PANTHER" id="PTHR42912">
    <property type="entry name" value="METHYLTRANSFERASE"/>
    <property type="match status" value="1"/>
</dbReference>
<evidence type="ECO:0000256" key="1">
    <source>
        <dbReference type="SAM" id="MobiDB-lite"/>
    </source>
</evidence>
<evidence type="ECO:0000313" key="3">
    <source>
        <dbReference type="EMBL" id="GEM42378.1"/>
    </source>
</evidence>
<dbReference type="SUPFAM" id="SSF53335">
    <property type="entry name" value="S-adenosyl-L-methionine-dependent methyltransferases"/>
    <property type="match status" value="1"/>
</dbReference>
<dbReference type="AlphaFoldDB" id="A0A511MQB3"/>
<dbReference type="Proteomes" id="UP000321424">
    <property type="component" value="Unassembled WGS sequence"/>
</dbReference>
<dbReference type="Pfam" id="PF08241">
    <property type="entry name" value="Methyltransf_11"/>
    <property type="match status" value="1"/>
</dbReference>
<dbReference type="InterPro" id="IPR050508">
    <property type="entry name" value="Methyltransf_Superfamily"/>
</dbReference>
<protein>
    <recommendedName>
        <fullName evidence="2">Methyltransferase type 11 domain-containing protein</fullName>
    </recommendedName>
</protein>
<gene>
    <name evidence="3" type="ORF">NN4_68970</name>
</gene>
<reference evidence="3 4" key="1">
    <citation type="submission" date="2019-07" db="EMBL/GenBank/DDBJ databases">
        <title>Whole genome shotgun sequence of Nocardia ninae NBRC 108245.</title>
        <authorList>
            <person name="Hosoyama A."/>
            <person name="Uohara A."/>
            <person name="Ohji S."/>
            <person name="Ichikawa N."/>
        </authorList>
    </citation>
    <scope>NUCLEOTIDE SEQUENCE [LARGE SCALE GENOMIC DNA]</scope>
    <source>
        <strain evidence="3 4">NBRC 108245</strain>
    </source>
</reference>
<dbReference type="GO" id="GO:0008757">
    <property type="term" value="F:S-adenosylmethionine-dependent methyltransferase activity"/>
    <property type="evidence" value="ECO:0007669"/>
    <property type="project" value="InterPro"/>
</dbReference>
<name>A0A511MQB3_9NOCA</name>
<organism evidence="3 4">
    <name type="scientific">Nocardia ninae NBRC 108245</name>
    <dbReference type="NCBI Taxonomy" id="1210091"/>
    <lineage>
        <taxon>Bacteria</taxon>
        <taxon>Bacillati</taxon>
        <taxon>Actinomycetota</taxon>
        <taxon>Actinomycetes</taxon>
        <taxon>Mycobacteriales</taxon>
        <taxon>Nocardiaceae</taxon>
        <taxon>Nocardia</taxon>
    </lineage>
</organism>
<feature type="compositionally biased region" description="Basic residues" evidence="1">
    <location>
        <begin position="192"/>
        <end position="207"/>
    </location>
</feature>
<feature type="domain" description="Methyltransferase type 11" evidence="2">
    <location>
        <begin position="58"/>
        <end position="147"/>
    </location>
</feature>
<dbReference type="PANTHER" id="PTHR42912:SF45">
    <property type="entry name" value="23S RRNA (GUANINE(745)-N(1))-METHYLTRANSFERASE"/>
    <property type="match status" value="1"/>
</dbReference>
<dbReference type="Gene3D" id="3.40.50.150">
    <property type="entry name" value="Vaccinia Virus protein VP39"/>
    <property type="match status" value="1"/>
</dbReference>
<sequence>MRTDIPDPPIAHCITHDGGVLDYDNEATHYDRTRGGVPRAEAAASALSSMLPPRSLVLDLAVGTGIVAAELAALGHRVVGIDLSDGMLRHAARRLPGRVARADATALPLPDASVDTVTAVWLLHLLTDAEPVLTEVARVLRPGGLFLTTVDKVAAARLSDNAVPEDRPHTDTCAQLTALGARHQPPLGRGGVLRRPRPGQRRRHRPALPRPGVSSRRVTVVGVQIRTRTWSMVLRVRSGTTAWSAG</sequence>
<evidence type="ECO:0000313" key="4">
    <source>
        <dbReference type="Proteomes" id="UP000321424"/>
    </source>
</evidence>
<proteinExistence type="predicted"/>
<dbReference type="CDD" id="cd02440">
    <property type="entry name" value="AdoMet_MTases"/>
    <property type="match status" value="1"/>
</dbReference>
<accession>A0A511MQB3</accession>
<dbReference type="EMBL" id="BJXA01000068">
    <property type="protein sequence ID" value="GEM42378.1"/>
    <property type="molecule type" value="Genomic_DNA"/>
</dbReference>